<evidence type="ECO:0000259" key="2">
    <source>
        <dbReference type="Pfam" id="PF02481"/>
    </source>
</evidence>
<dbReference type="AlphaFoldDB" id="A0A2T5MF83"/>
<gene>
    <name evidence="4" type="primary">dprA</name>
    <name evidence="4" type="ORF">CJD38_07645</name>
</gene>
<feature type="domain" description="Smf/DprA SLOG" evidence="2">
    <location>
        <begin position="79"/>
        <end position="287"/>
    </location>
</feature>
<dbReference type="Pfam" id="PF02481">
    <property type="entry name" value="DNA_processg_A"/>
    <property type="match status" value="1"/>
</dbReference>
<feature type="domain" description="DprA winged helix" evidence="3">
    <location>
        <begin position="299"/>
        <end position="355"/>
    </location>
</feature>
<keyword evidence="5" id="KW-1185">Reference proteome</keyword>
<dbReference type="RefSeq" id="WP_107939759.1">
    <property type="nucleotide sequence ID" value="NZ_QANS01000003.1"/>
</dbReference>
<comment type="similarity">
    <text evidence="1">Belongs to the DprA/Smf family.</text>
</comment>
<dbReference type="GO" id="GO:0009294">
    <property type="term" value="P:DNA-mediated transformation"/>
    <property type="evidence" value="ECO:0007669"/>
    <property type="project" value="InterPro"/>
</dbReference>
<evidence type="ECO:0000313" key="4">
    <source>
        <dbReference type="EMBL" id="PTU31217.1"/>
    </source>
</evidence>
<reference evidence="4 5" key="1">
    <citation type="submission" date="2018-04" db="EMBL/GenBank/DDBJ databases">
        <title>Novel species isolated from glacier.</title>
        <authorList>
            <person name="Liu Q."/>
            <person name="Xin Y.-H."/>
        </authorList>
    </citation>
    <scope>NUCLEOTIDE SEQUENCE [LARGE SCALE GENOMIC DNA]</scope>
    <source>
        <strain evidence="4 5">GT1R17</strain>
    </source>
</reference>
<protein>
    <submittedName>
        <fullName evidence="4">DNA-protecting protein DprA</fullName>
    </submittedName>
</protein>
<dbReference type="InterPro" id="IPR003488">
    <property type="entry name" value="DprA"/>
</dbReference>
<comment type="caution">
    <text evidence="4">The sequence shown here is derived from an EMBL/GenBank/DDBJ whole genome shotgun (WGS) entry which is preliminary data.</text>
</comment>
<dbReference type="InterPro" id="IPR041614">
    <property type="entry name" value="DprA_WH"/>
</dbReference>
<dbReference type="NCBIfam" id="TIGR00732">
    <property type="entry name" value="dprA"/>
    <property type="match status" value="1"/>
</dbReference>
<proteinExistence type="inferred from homology"/>
<dbReference type="Gene3D" id="3.40.50.450">
    <property type="match status" value="1"/>
</dbReference>
<dbReference type="OrthoDB" id="9785707at2"/>
<dbReference type="InterPro" id="IPR057666">
    <property type="entry name" value="DrpA_SLOG"/>
</dbReference>
<organism evidence="4 5">
    <name type="scientific">Stenotrophobium rhamnosiphilum</name>
    <dbReference type="NCBI Taxonomy" id="2029166"/>
    <lineage>
        <taxon>Bacteria</taxon>
        <taxon>Pseudomonadati</taxon>
        <taxon>Pseudomonadota</taxon>
        <taxon>Gammaproteobacteria</taxon>
        <taxon>Nevskiales</taxon>
        <taxon>Nevskiaceae</taxon>
        <taxon>Stenotrophobium</taxon>
    </lineage>
</organism>
<evidence type="ECO:0000313" key="5">
    <source>
        <dbReference type="Proteomes" id="UP000244248"/>
    </source>
</evidence>
<accession>A0A2T5MF83</accession>
<evidence type="ECO:0000259" key="3">
    <source>
        <dbReference type="Pfam" id="PF17782"/>
    </source>
</evidence>
<dbReference type="Pfam" id="PF17782">
    <property type="entry name" value="WHD_DprA"/>
    <property type="match status" value="1"/>
</dbReference>
<dbReference type="InterPro" id="IPR036388">
    <property type="entry name" value="WH-like_DNA-bd_sf"/>
</dbReference>
<dbReference type="PANTHER" id="PTHR43022">
    <property type="entry name" value="PROTEIN SMF"/>
    <property type="match status" value="1"/>
</dbReference>
<dbReference type="PANTHER" id="PTHR43022:SF1">
    <property type="entry name" value="PROTEIN SMF"/>
    <property type="match status" value="1"/>
</dbReference>
<evidence type="ECO:0000256" key="1">
    <source>
        <dbReference type="ARBA" id="ARBA00006525"/>
    </source>
</evidence>
<dbReference type="Gene3D" id="1.10.10.10">
    <property type="entry name" value="Winged helix-like DNA-binding domain superfamily/Winged helix DNA-binding domain"/>
    <property type="match status" value="1"/>
</dbReference>
<name>A0A2T5MF83_9GAMM</name>
<dbReference type="Proteomes" id="UP000244248">
    <property type="component" value="Unassembled WGS sequence"/>
</dbReference>
<dbReference type="SUPFAM" id="SSF102405">
    <property type="entry name" value="MCP/YpsA-like"/>
    <property type="match status" value="1"/>
</dbReference>
<sequence length="363" mass="38966">MDAEARKHWLALIRAPGIGPARSVQLLEAFHTAEGIFAAGPRGWRSIGLEANRFEGLAKPDWDLVEKDLRWLEAPGRDLITIEDPRYPVLLRETTGAPLALFTQGDTELLPLPQLGIVGARSASPQGLENARAFAAELAKRGLIVTSGLALGIDGAAHQGALDVDGLTTAVFGTGLDRVYPARHRDLAHRIAEKGLLISEFSPGVSGQAGHFPRRNRIISGLSLGVLVVEATLESGSLITARFANEQGRDVFAIPGSIHNPMVRGCHKLIRQGAKLVETVDDILEEIAPHIARHAPVRAKAAESDSQDAALLETFGDDPLSFDEIVTRSGLRVDALSTALLRLEMDGQVVAASGGRYQRIRRG</sequence>
<dbReference type="EMBL" id="QANS01000003">
    <property type="protein sequence ID" value="PTU31217.1"/>
    <property type="molecule type" value="Genomic_DNA"/>
</dbReference>